<proteinExistence type="predicted"/>
<protein>
    <submittedName>
        <fullName evidence="1">Uncharacterized protein</fullName>
    </submittedName>
</protein>
<dbReference type="AlphaFoldDB" id="A0A813U1P2"/>
<reference evidence="1" key="1">
    <citation type="submission" date="2021-02" db="EMBL/GenBank/DDBJ databases">
        <authorList>
            <person name="Nowell W R."/>
        </authorList>
    </citation>
    <scope>NUCLEOTIDE SEQUENCE</scope>
</reference>
<dbReference type="EMBL" id="CAJNOT010000074">
    <property type="protein sequence ID" value="CAF0821947.1"/>
    <property type="molecule type" value="Genomic_DNA"/>
</dbReference>
<dbReference type="Gene3D" id="3.40.50.11350">
    <property type="match status" value="1"/>
</dbReference>
<dbReference type="Proteomes" id="UP000663864">
    <property type="component" value="Unassembled WGS sequence"/>
</dbReference>
<accession>A0A813U1P2</accession>
<name>A0A813U1P2_9BILA</name>
<sequence>MYNWTLDNRTSNFNLSRKIIHAIDAESNFANDIQNTKFIETWAKYNDIEIYTNLDLVSDIFRNPFIRNNKIIDMFLLHVPLEQLTLHSLFPFVFEILFQPSLEVANALQPILQAIENGYMFTCIHLRMGQNPSNPLDDRFQDRSSAVKDIIDFLNRTNLRKMRNTRVFIASDSEQVVSNIASQFPNQTITIPGPILHIDRPADGTNLVHGFLKVVIEFYMLGECYTSIFTASGFSALANRRRTEPYQNLFKYDGSNRRIERCHDIYESAQPPKIVTVALYCRVIFNCSSREI</sequence>
<gene>
    <name evidence="1" type="ORF">ZHD862_LOCUS3431</name>
</gene>
<comment type="caution">
    <text evidence="1">The sequence shown here is derived from an EMBL/GenBank/DDBJ whole genome shotgun (WGS) entry which is preliminary data.</text>
</comment>
<evidence type="ECO:0000313" key="1">
    <source>
        <dbReference type="EMBL" id="CAF0821947.1"/>
    </source>
</evidence>
<evidence type="ECO:0000313" key="2">
    <source>
        <dbReference type="Proteomes" id="UP000663864"/>
    </source>
</evidence>
<organism evidence="1 2">
    <name type="scientific">Rotaria sordida</name>
    <dbReference type="NCBI Taxonomy" id="392033"/>
    <lineage>
        <taxon>Eukaryota</taxon>
        <taxon>Metazoa</taxon>
        <taxon>Spiralia</taxon>
        <taxon>Gnathifera</taxon>
        <taxon>Rotifera</taxon>
        <taxon>Eurotatoria</taxon>
        <taxon>Bdelloidea</taxon>
        <taxon>Philodinida</taxon>
        <taxon>Philodinidae</taxon>
        <taxon>Rotaria</taxon>
    </lineage>
</organism>